<reference evidence="3 4" key="1">
    <citation type="journal article" date="2020" name="Microorganisms">
        <title>Osmotic Adaptation and Compatible Solute Biosynthesis of Phototrophic Bacteria as Revealed from Genome Analyses.</title>
        <authorList>
            <person name="Imhoff J.F."/>
            <person name="Rahn T."/>
            <person name="Kunzel S."/>
            <person name="Keller A."/>
            <person name="Neulinger S.C."/>
        </authorList>
    </citation>
    <scope>NUCLEOTIDE SEQUENCE [LARGE SCALE GENOMIC DNA]</scope>
    <source>
        <strain evidence="3 4">DSM 15382</strain>
    </source>
</reference>
<dbReference type="Pfam" id="PF04717">
    <property type="entry name" value="Phage_base_V"/>
    <property type="match status" value="1"/>
</dbReference>
<accession>A0ABS1CTE8</accession>
<comment type="caution">
    <text evidence="3">The sequence shown here is derived from an EMBL/GenBank/DDBJ whole genome shotgun (WGS) entry which is preliminary data.</text>
</comment>
<evidence type="ECO:0000313" key="3">
    <source>
        <dbReference type="EMBL" id="MBK1657109.1"/>
    </source>
</evidence>
<evidence type="ECO:0000313" key="4">
    <source>
        <dbReference type="Proteomes" id="UP000697995"/>
    </source>
</evidence>
<evidence type="ECO:0000259" key="2">
    <source>
        <dbReference type="Pfam" id="PF04717"/>
    </source>
</evidence>
<dbReference type="SUPFAM" id="SSF69255">
    <property type="entry name" value="gp5 N-terminal domain-like"/>
    <property type="match status" value="1"/>
</dbReference>
<feature type="region of interest" description="Disordered" evidence="1">
    <location>
        <begin position="1"/>
        <end position="23"/>
    </location>
</feature>
<dbReference type="InterPro" id="IPR006531">
    <property type="entry name" value="Gp5/Vgr_OB"/>
</dbReference>
<dbReference type="InterPro" id="IPR037026">
    <property type="entry name" value="Vgr_OB-fold_dom_sf"/>
</dbReference>
<name>A0ABS1CTE8_9PROT</name>
<proteinExistence type="predicted"/>
<dbReference type="Proteomes" id="UP000697995">
    <property type="component" value="Unassembled WGS sequence"/>
</dbReference>
<protein>
    <submittedName>
        <fullName evidence="3">VgrG protein</fullName>
    </submittedName>
</protein>
<keyword evidence="4" id="KW-1185">Reference proteome</keyword>
<dbReference type="EMBL" id="NRSG01000009">
    <property type="protein sequence ID" value="MBK1657109.1"/>
    <property type="molecule type" value="Genomic_DNA"/>
</dbReference>
<organism evidence="3 4">
    <name type="scientific">Paracraurococcus ruber</name>
    <dbReference type="NCBI Taxonomy" id="77675"/>
    <lineage>
        <taxon>Bacteria</taxon>
        <taxon>Pseudomonadati</taxon>
        <taxon>Pseudomonadota</taxon>
        <taxon>Alphaproteobacteria</taxon>
        <taxon>Acetobacterales</taxon>
        <taxon>Roseomonadaceae</taxon>
        <taxon>Paracraurococcus</taxon>
    </lineage>
</organism>
<dbReference type="RefSeq" id="WP_133218327.1">
    <property type="nucleotide sequence ID" value="NZ_NRSG01000009.1"/>
</dbReference>
<evidence type="ECO:0000256" key="1">
    <source>
        <dbReference type="SAM" id="MobiDB-lite"/>
    </source>
</evidence>
<feature type="domain" description="Gp5/Type VI secretion system Vgr protein OB-fold" evidence="2">
    <location>
        <begin position="16"/>
        <end position="84"/>
    </location>
</feature>
<sequence length="215" mass="21847">MTAPGHAAAPPSGLVLGRVTDTQDPQRRGRVRLSLVPLEVELWANVAMPSAGRGYGAALLPKVGEVVVVGFLGAETPVVLGALWSGDDSQPDRAAPVEDRYLIRTPSGTLMLMDDADGPSLLVETPGGVSLKLSDSGGGEITGTVAGNTVKVTTSTITLTATSEVKVEAPKVTVSAPLVTLDAAMTKASGVVKCDTLIATSVVGTSYTPGAGNIW</sequence>
<gene>
    <name evidence="3" type="ORF">CKO45_02550</name>
</gene>
<dbReference type="Gene3D" id="2.40.50.230">
    <property type="entry name" value="Gp5 N-terminal domain"/>
    <property type="match status" value="1"/>
</dbReference>